<dbReference type="InterPro" id="IPR007718">
    <property type="entry name" value="Srp40_C"/>
</dbReference>
<feature type="compositionally biased region" description="Basic and acidic residues" evidence="1">
    <location>
        <begin position="129"/>
        <end position="140"/>
    </location>
</feature>
<dbReference type="InterPro" id="IPR006594">
    <property type="entry name" value="LisH"/>
</dbReference>
<dbReference type="EMBL" id="JAUHHV010000003">
    <property type="protein sequence ID" value="KAK1429733.1"/>
    <property type="molecule type" value="Genomic_DNA"/>
</dbReference>
<evidence type="ECO:0000259" key="2">
    <source>
        <dbReference type="Pfam" id="PF05022"/>
    </source>
</evidence>
<accession>A0AAD8KVD4</accession>
<dbReference type="PANTHER" id="PTHR23216:SF1">
    <property type="entry name" value="NUCLEOLAR AND COILED-BODY PHOSPHOPROTEIN 1"/>
    <property type="match status" value="1"/>
</dbReference>
<feature type="region of interest" description="Disordered" evidence="1">
    <location>
        <begin position="212"/>
        <end position="286"/>
    </location>
</feature>
<proteinExistence type="predicted"/>
<protein>
    <recommendedName>
        <fullName evidence="2">Srp40 C-terminal domain-containing protein</fullName>
    </recommendedName>
</protein>
<feature type="domain" description="Srp40 C-terminal" evidence="2">
    <location>
        <begin position="292"/>
        <end position="364"/>
    </location>
</feature>
<feature type="compositionally biased region" description="Polar residues" evidence="1">
    <location>
        <begin position="252"/>
        <end position="262"/>
    </location>
</feature>
<feature type="compositionally biased region" description="Basic and acidic residues" evidence="1">
    <location>
        <begin position="264"/>
        <end position="274"/>
    </location>
</feature>
<dbReference type="PROSITE" id="PS50896">
    <property type="entry name" value="LISH"/>
    <property type="match status" value="1"/>
</dbReference>
<feature type="compositionally biased region" description="Basic and acidic residues" evidence="1">
    <location>
        <begin position="239"/>
        <end position="250"/>
    </location>
</feature>
<gene>
    <name evidence="3" type="ORF">QVD17_11951</name>
</gene>
<dbReference type="InterPro" id="IPR039191">
    <property type="entry name" value="Nopp140-like"/>
</dbReference>
<evidence type="ECO:0000313" key="4">
    <source>
        <dbReference type="Proteomes" id="UP001229421"/>
    </source>
</evidence>
<name>A0AAD8KVD4_TARER</name>
<sequence>MVNLDTKNCSSSSNTHTDKSFTSLLSFKPRQVLLAQHNPTTTITASASGLKDENSTKIALTTSEIKATLHQLILDYFHRHKFSKTLKRFHSEAQIQTDAWKASSLHLEDIFSTRNACDVDSNNNTSKKPGNDEVMEKEKVCPTSNGTTTKKKKKTRYDLFPSTEDALNGLKVDDLSHLTKKIKDKKKKDAEKIKVEPFTTNENELVTEIAQKEKKKKKKSSADENETIQPEIPSGTRPNSKEEKSIKEEISAQETSNNQLDGETNVKLETDGVKSKKKQRHATVKPKTVNAFQRVKIDEVEFAHDKLQDNSYWAKDGAEIGYGAKAQEVLGQVRGRDFWHEKTKKKRGSYRGGLIDQESHSIKFTYSDEI</sequence>
<keyword evidence="4" id="KW-1185">Reference proteome</keyword>
<feature type="compositionally biased region" description="Basic residues" evidence="1">
    <location>
        <begin position="275"/>
        <end position="284"/>
    </location>
</feature>
<evidence type="ECO:0000313" key="3">
    <source>
        <dbReference type="EMBL" id="KAK1429733.1"/>
    </source>
</evidence>
<evidence type="ECO:0000256" key="1">
    <source>
        <dbReference type="SAM" id="MobiDB-lite"/>
    </source>
</evidence>
<dbReference type="GO" id="GO:0005730">
    <property type="term" value="C:nucleolus"/>
    <property type="evidence" value="ECO:0007669"/>
    <property type="project" value="InterPro"/>
</dbReference>
<organism evidence="3 4">
    <name type="scientific">Tagetes erecta</name>
    <name type="common">African marigold</name>
    <dbReference type="NCBI Taxonomy" id="13708"/>
    <lineage>
        <taxon>Eukaryota</taxon>
        <taxon>Viridiplantae</taxon>
        <taxon>Streptophyta</taxon>
        <taxon>Embryophyta</taxon>
        <taxon>Tracheophyta</taxon>
        <taxon>Spermatophyta</taxon>
        <taxon>Magnoliopsida</taxon>
        <taxon>eudicotyledons</taxon>
        <taxon>Gunneridae</taxon>
        <taxon>Pentapetalae</taxon>
        <taxon>asterids</taxon>
        <taxon>campanulids</taxon>
        <taxon>Asterales</taxon>
        <taxon>Asteraceae</taxon>
        <taxon>Asteroideae</taxon>
        <taxon>Heliantheae alliance</taxon>
        <taxon>Tageteae</taxon>
        <taxon>Tagetes</taxon>
    </lineage>
</organism>
<dbReference type="Proteomes" id="UP001229421">
    <property type="component" value="Unassembled WGS sequence"/>
</dbReference>
<dbReference type="Pfam" id="PF05022">
    <property type="entry name" value="SRP40_C"/>
    <property type="match status" value="1"/>
</dbReference>
<comment type="caution">
    <text evidence="3">The sequence shown here is derived from an EMBL/GenBank/DDBJ whole genome shotgun (WGS) entry which is preliminary data.</text>
</comment>
<dbReference type="PANTHER" id="PTHR23216">
    <property type="entry name" value="NUCLEOLAR AND COILED-BODY PHOSPHOPROTEIN 1"/>
    <property type="match status" value="1"/>
</dbReference>
<feature type="region of interest" description="Disordered" evidence="1">
    <location>
        <begin position="121"/>
        <end position="154"/>
    </location>
</feature>
<dbReference type="AlphaFoldDB" id="A0AAD8KVD4"/>
<reference evidence="3" key="1">
    <citation type="journal article" date="2023" name="bioRxiv">
        <title>Improved chromosome-level genome assembly for marigold (Tagetes erecta).</title>
        <authorList>
            <person name="Jiang F."/>
            <person name="Yuan L."/>
            <person name="Wang S."/>
            <person name="Wang H."/>
            <person name="Xu D."/>
            <person name="Wang A."/>
            <person name="Fan W."/>
        </authorList>
    </citation>
    <scope>NUCLEOTIDE SEQUENCE</scope>
    <source>
        <strain evidence="3">WSJ</strain>
        <tissue evidence="3">Leaf</tissue>
    </source>
</reference>